<keyword evidence="2" id="KW-1185">Reference proteome</keyword>
<protein>
    <submittedName>
        <fullName evidence="1">Uncharacterized protein</fullName>
    </submittedName>
</protein>
<gene>
    <name evidence="1" type="ORF">LOX96_16600</name>
</gene>
<dbReference type="EMBL" id="JAJKBJ010000036">
    <property type="protein sequence ID" value="MCL9685723.1"/>
    <property type="molecule type" value="Genomic_DNA"/>
</dbReference>
<evidence type="ECO:0000313" key="2">
    <source>
        <dbReference type="Proteomes" id="UP001139721"/>
    </source>
</evidence>
<dbReference type="Proteomes" id="UP001139721">
    <property type="component" value="Unassembled WGS sequence"/>
</dbReference>
<comment type="caution">
    <text evidence="1">The sequence shown here is derived from an EMBL/GenBank/DDBJ whole genome shotgun (WGS) entry which is preliminary data.</text>
</comment>
<reference evidence="1" key="1">
    <citation type="submission" date="2021-11" db="EMBL/GenBank/DDBJ databases">
        <title>Legionella maioricencis sp. nov., a new species isolated from hot water samples in Mallorca.</title>
        <authorList>
            <person name="Crespi S."/>
            <person name="Drasar V."/>
            <person name="Salva-Serra F."/>
            <person name="Jaen-Luchoro D."/>
            <person name="Pineiro-Iglesias B."/>
            <person name="Aliaga F."/>
            <person name="Fernandez-Juarez V."/>
            <person name="Coll G."/>
            <person name="Moore E.R.B."/>
            <person name="Bennasar-Figueras A."/>
        </authorList>
    </citation>
    <scope>NUCLEOTIDE SEQUENCE</scope>
    <source>
        <strain evidence="1">HCPI-6</strain>
    </source>
</reference>
<evidence type="ECO:0000313" key="1">
    <source>
        <dbReference type="EMBL" id="MCL9685723.1"/>
    </source>
</evidence>
<name>A0A9X2D3D3_9GAMM</name>
<organism evidence="1 2">
    <name type="scientific">Legionella maioricensis</name>
    <dbReference type="NCBI Taxonomy" id="2896528"/>
    <lineage>
        <taxon>Bacteria</taxon>
        <taxon>Pseudomonadati</taxon>
        <taxon>Pseudomonadota</taxon>
        <taxon>Gammaproteobacteria</taxon>
        <taxon>Legionellales</taxon>
        <taxon>Legionellaceae</taxon>
        <taxon>Legionella</taxon>
    </lineage>
</organism>
<sequence>MMLYKKDFFSLIALLIATPIIHSAPYIPCIMNPELQKIRSLEITQLEEADQKDREDWYNKTQEEKEHVALNDLKRRTRVGEIFGEGCFLSAKDYINAALIFQHGDSPDHYYQAFIWSNKSAQLGKPEATNLAALAIDRYLISIHKKQLFGSQAYIFHNSECFCMPPVESSFPDSFRQEFGGFTLNDKIDWIASLNEGKNCPILECNMPLDDTPKGSIPGFW</sequence>
<proteinExistence type="predicted"/>
<accession>A0A9X2D3D3</accession>
<dbReference type="AlphaFoldDB" id="A0A9X2D3D3"/>
<dbReference type="RefSeq" id="WP_250424458.1">
    <property type="nucleotide sequence ID" value="NZ_JAJKBJ010000036.1"/>
</dbReference>